<evidence type="ECO:0000313" key="3">
    <source>
        <dbReference type="WBParaSite" id="OFLC_0001467101-mRNA-1"/>
    </source>
</evidence>
<name>A0A183I4J8_9BILA</name>
<dbReference type="WBParaSite" id="OFLC_0001467101-mRNA-1">
    <property type="protein sequence ID" value="OFLC_0001467101-mRNA-1"/>
    <property type="gene ID" value="OFLC_0001467101"/>
</dbReference>
<proteinExistence type="predicted"/>
<dbReference type="Proteomes" id="UP000267606">
    <property type="component" value="Unassembled WGS sequence"/>
</dbReference>
<reference evidence="1 2" key="2">
    <citation type="submission" date="2018-11" db="EMBL/GenBank/DDBJ databases">
        <authorList>
            <consortium name="Pathogen Informatics"/>
        </authorList>
    </citation>
    <scope>NUCLEOTIDE SEQUENCE [LARGE SCALE GENOMIC DNA]</scope>
</reference>
<dbReference type="EMBL" id="UZAJ01041051">
    <property type="protein sequence ID" value="VDP18088.1"/>
    <property type="molecule type" value="Genomic_DNA"/>
</dbReference>
<dbReference type="AlphaFoldDB" id="A0A183I4J8"/>
<reference evidence="3" key="1">
    <citation type="submission" date="2016-06" db="UniProtKB">
        <authorList>
            <consortium name="WormBaseParasite"/>
        </authorList>
    </citation>
    <scope>IDENTIFICATION</scope>
</reference>
<keyword evidence="2" id="KW-1185">Reference proteome</keyword>
<sequence>IALLSIISTSVSFRNFSANSVKLIPDNDKVVKFNPIGPSISTPIILHNNEKKGQNYNQEKMIKINLNKNAQNFRDKSNNICYFNSKLCESTSSSKFSDSFFLSTDDNDKSSSFSLSSLFLSLFFVKIPTIMRNTLNGSQMNESVFVIPNSRASSTVENHNSHVSRVHVLLHVSRYS</sequence>
<accession>A0A183I4J8</accession>
<protein>
    <submittedName>
        <fullName evidence="1 3">Uncharacterized protein</fullName>
    </submittedName>
</protein>
<gene>
    <name evidence="1" type="ORF">OFLC_LOCUS14660</name>
</gene>
<evidence type="ECO:0000313" key="2">
    <source>
        <dbReference type="Proteomes" id="UP000267606"/>
    </source>
</evidence>
<organism evidence="3">
    <name type="scientific">Onchocerca flexuosa</name>
    <dbReference type="NCBI Taxonomy" id="387005"/>
    <lineage>
        <taxon>Eukaryota</taxon>
        <taxon>Metazoa</taxon>
        <taxon>Ecdysozoa</taxon>
        <taxon>Nematoda</taxon>
        <taxon>Chromadorea</taxon>
        <taxon>Rhabditida</taxon>
        <taxon>Spirurina</taxon>
        <taxon>Spiruromorpha</taxon>
        <taxon>Filarioidea</taxon>
        <taxon>Onchocercidae</taxon>
        <taxon>Onchocerca</taxon>
    </lineage>
</organism>
<evidence type="ECO:0000313" key="1">
    <source>
        <dbReference type="EMBL" id="VDP18088.1"/>
    </source>
</evidence>